<evidence type="ECO:0000313" key="1">
    <source>
        <dbReference type="EMBL" id="RXJ49735.1"/>
    </source>
</evidence>
<comment type="caution">
    <text evidence="1">The sequence shown here is derived from an EMBL/GenBank/DDBJ whole genome shotgun (WGS) entry which is preliminary data.</text>
</comment>
<keyword evidence="2" id="KW-1185">Reference proteome</keyword>
<sequence length="78" mass="8609">MLDNDYVKIFSGTFIIVQLVVDRLDSVGINAIVKDESESARMAGFGSSFQGFQELYVSKEELDHAIPIVEAVKGELEV</sequence>
<accession>A0A4Q0XEX7</accession>
<dbReference type="EMBL" id="SDDZ01000006">
    <property type="protein sequence ID" value="RXJ49735.1"/>
    <property type="molecule type" value="Genomic_DNA"/>
</dbReference>
<reference evidence="1 2" key="1">
    <citation type="submission" date="2019-01" db="EMBL/GenBank/DDBJ databases">
        <title>Genome sequence of the Antarctic species Gelidibacter gilvus ACAM 158(T).</title>
        <authorList>
            <person name="Bowman J.P."/>
        </authorList>
    </citation>
    <scope>NUCLEOTIDE SEQUENCE [LARGE SCALE GENOMIC DNA]</scope>
    <source>
        <strain evidence="1 2">IC158</strain>
    </source>
</reference>
<proteinExistence type="predicted"/>
<dbReference type="AlphaFoldDB" id="A0A4Q0XEX7"/>
<protein>
    <submittedName>
        <fullName evidence="1">DUF2007 domain-containing protein</fullName>
    </submittedName>
</protein>
<gene>
    <name evidence="1" type="ORF">ESZ48_12100</name>
</gene>
<evidence type="ECO:0000313" key="2">
    <source>
        <dbReference type="Proteomes" id="UP000289792"/>
    </source>
</evidence>
<dbReference type="RefSeq" id="WP_129017745.1">
    <property type="nucleotide sequence ID" value="NZ_SDDZ01000006.1"/>
</dbReference>
<name>A0A4Q0XEX7_9FLAO</name>
<dbReference type="OrthoDB" id="1149279at2"/>
<dbReference type="Proteomes" id="UP000289792">
    <property type="component" value="Unassembled WGS sequence"/>
</dbReference>
<organism evidence="1 2">
    <name type="scientific">Gelidibacter gilvus</name>
    <dbReference type="NCBI Taxonomy" id="59602"/>
    <lineage>
        <taxon>Bacteria</taxon>
        <taxon>Pseudomonadati</taxon>
        <taxon>Bacteroidota</taxon>
        <taxon>Flavobacteriia</taxon>
        <taxon>Flavobacteriales</taxon>
        <taxon>Flavobacteriaceae</taxon>
        <taxon>Gelidibacter</taxon>
    </lineage>
</organism>